<accession>A0A7U9THW2</accession>
<dbReference type="InterPro" id="IPR006059">
    <property type="entry name" value="SBP"/>
</dbReference>
<dbReference type="RefSeq" id="WP_176239470.1">
    <property type="nucleotide sequence ID" value="NZ_AP024412.1"/>
</dbReference>
<dbReference type="Proteomes" id="UP000620133">
    <property type="component" value="Chromosome"/>
</dbReference>
<dbReference type="InterPro" id="IPR013783">
    <property type="entry name" value="Ig-like_fold"/>
</dbReference>
<dbReference type="SUPFAM" id="SSF53850">
    <property type="entry name" value="Periplasmic binding protein-like II"/>
    <property type="match status" value="1"/>
</dbReference>
<keyword evidence="3" id="KW-1185">Reference proteome</keyword>
<dbReference type="PANTHER" id="PTHR43649:SF12">
    <property type="entry name" value="DIACETYLCHITOBIOSE BINDING PROTEIN DASA"/>
    <property type="match status" value="1"/>
</dbReference>
<evidence type="ECO:0000313" key="2">
    <source>
        <dbReference type="EMBL" id="BCR36828.1"/>
    </source>
</evidence>
<protein>
    <recommendedName>
        <fullName evidence="1">Pesticidal crystal protein Cry22Aa Ig-like domain-containing protein</fullName>
    </recommendedName>
</protein>
<dbReference type="Pfam" id="PF16403">
    <property type="entry name" value="Bact_surface_Ig-like"/>
    <property type="match status" value="1"/>
</dbReference>
<dbReference type="AlphaFoldDB" id="A0A7U9THW2"/>
<evidence type="ECO:0000313" key="3">
    <source>
        <dbReference type="Proteomes" id="UP000620133"/>
    </source>
</evidence>
<dbReference type="InterPro" id="IPR032179">
    <property type="entry name" value="Cry22Aa_Ig-like"/>
</dbReference>
<sequence length="530" mass="57845">MKKILGIFLVLALAFGIVACGGEDPVDPIDPVDPDATASISGVADTTIDFGVVFDPLNGVSATDSVDGAIAIANITVTGAVNTSSAGTYTLTYKVTGSDGKEVTATRRITVRTEDGEVPEPTEIVIMHGAPYEVDPFHEDFSGTEQAARQAKQREVEDRLNVEVVYKAYPASAAWGPDRVTSIINASVAGEPLADLYWTTSDWVQQLADANAIVPVDQYLLTHGTNIHEDYTMVGEYANKVYGFGANNLTVDVGLYYNADLVSSLGVDNPSQLYLDGDWTWSEFEAWAQEVQTAVTTLGEDYYALGGVPSPYAESMVALNGGSLINATTGRVSFAQSPALETYTFLSDLYNQGLFEPNGQYDAGSPLWQTGKVAMHPGHLWFVNADNRWGGLAFELGFVPYPVSDSFTGDYVSPISGVAIYNVASGMSAEREELVFQVWNELQLWKTEQELADEFELTLLTKFDDELYVEAYLDIYDSVYLELINAIGISAYGENGWRRNINLGIREGTARTEMDRIKPIYETALEDYLN</sequence>
<dbReference type="Gene3D" id="3.40.190.10">
    <property type="entry name" value="Periplasmic binding protein-like II"/>
    <property type="match status" value="1"/>
</dbReference>
<evidence type="ECO:0000259" key="1">
    <source>
        <dbReference type="Pfam" id="PF16403"/>
    </source>
</evidence>
<dbReference type="PROSITE" id="PS51257">
    <property type="entry name" value="PROKAR_LIPOPROTEIN"/>
    <property type="match status" value="1"/>
</dbReference>
<reference evidence="2" key="1">
    <citation type="submission" date="2021-01" db="EMBL/GenBank/DDBJ databases">
        <title>Draft genome sequence of Acholeplasmataceae bacterium strain Mahy22.</title>
        <authorList>
            <person name="Watanabe M."/>
            <person name="Kojima H."/>
            <person name="Fukui M."/>
        </authorList>
    </citation>
    <scope>NUCLEOTIDE SEQUENCE</scope>
    <source>
        <strain evidence="2">Mahy22</strain>
    </source>
</reference>
<dbReference type="KEGG" id="manr:MPAN_017210"/>
<organism evidence="2 3">
    <name type="scientific">Mariniplasma anaerobium</name>
    <dbReference type="NCBI Taxonomy" id="2735436"/>
    <lineage>
        <taxon>Bacteria</taxon>
        <taxon>Bacillati</taxon>
        <taxon>Mycoplasmatota</taxon>
        <taxon>Mollicutes</taxon>
        <taxon>Acholeplasmatales</taxon>
        <taxon>Acholeplasmataceae</taxon>
        <taxon>Mariniplasma</taxon>
    </lineage>
</organism>
<name>A0A7U9THW2_9MOLU</name>
<gene>
    <name evidence="2" type="ORF">MPAN_017210</name>
</gene>
<dbReference type="EMBL" id="AP024412">
    <property type="protein sequence ID" value="BCR36828.1"/>
    <property type="molecule type" value="Genomic_DNA"/>
</dbReference>
<dbReference type="InterPro" id="IPR050490">
    <property type="entry name" value="Bact_solute-bd_prot1"/>
</dbReference>
<dbReference type="PANTHER" id="PTHR43649">
    <property type="entry name" value="ARABINOSE-BINDING PROTEIN-RELATED"/>
    <property type="match status" value="1"/>
</dbReference>
<dbReference type="Pfam" id="PF13416">
    <property type="entry name" value="SBP_bac_8"/>
    <property type="match status" value="1"/>
</dbReference>
<proteinExistence type="predicted"/>
<feature type="domain" description="Pesticidal crystal protein Cry22Aa Ig-like" evidence="1">
    <location>
        <begin position="39"/>
        <end position="111"/>
    </location>
</feature>
<dbReference type="Gene3D" id="2.60.40.10">
    <property type="entry name" value="Immunoglobulins"/>
    <property type="match status" value="1"/>
</dbReference>